<sequence length="71" mass="8134">MRTVVLPNSFSENGFDLEWKHYVRASSRSFDSFNGIGKHFMVNGKRSFSLEMHPRSGIQSVYDEAVFLSDS</sequence>
<protein>
    <submittedName>
        <fullName evidence="1">Uncharacterized protein</fullName>
    </submittedName>
</protein>
<dbReference type="AlphaFoldDB" id="A0A7T8JTD7"/>
<dbReference type="EMBL" id="CP045908">
    <property type="protein sequence ID" value="QQP33204.1"/>
    <property type="molecule type" value="Genomic_DNA"/>
</dbReference>
<dbReference type="Proteomes" id="UP000595437">
    <property type="component" value="Chromosome 19"/>
</dbReference>
<organism evidence="1 2">
    <name type="scientific">Caligus rogercresseyi</name>
    <name type="common">Sea louse</name>
    <dbReference type="NCBI Taxonomy" id="217165"/>
    <lineage>
        <taxon>Eukaryota</taxon>
        <taxon>Metazoa</taxon>
        <taxon>Ecdysozoa</taxon>
        <taxon>Arthropoda</taxon>
        <taxon>Crustacea</taxon>
        <taxon>Multicrustacea</taxon>
        <taxon>Hexanauplia</taxon>
        <taxon>Copepoda</taxon>
        <taxon>Siphonostomatoida</taxon>
        <taxon>Caligidae</taxon>
        <taxon>Caligus</taxon>
    </lineage>
</organism>
<reference evidence="2" key="1">
    <citation type="submission" date="2021-01" db="EMBL/GenBank/DDBJ databases">
        <title>Caligus Genome Assembly.</title>
        <authorList>
            <person name="Gallardo-Escarate C."/>
        </authorList>
    </citation>
    <scope>NUCLEOTIDE SEQUENCE [LARGE SCALE GENOMIC DNA]</scope>
</reference>
<name>A0A7T8JTD7_CALRO</name>
<gene>
    <name evidence="1" type="ORF">FKW44_024495</name>
</gene>
<evidence type="ECO:0000313" key="1">
    <source>
        <dbReference type="EMBL" id="QQP33204.1"/>
    </source>
</evidence>
<keyword evidence="2" id="KW-1185">Reference proteome</keyword>
<accession>A0A7T8JTD7</accession>
<evidence type="ECO:0000313" key="2">
    <source>
        <dbReference type="Proteomes" id="UP000595437"/>
    </source>
</evidence>
<proteinExistence type="predicted"/>